<dbReference type="GO" id="GO:0016020">
    <property type="term" value="C:membrane"/>
    <property type="evidence" value="ECO:0007669"/>
    <property type="project" value="InterPro"/>
</dbReference>
<comment type="similarity">
    <text evidence="2 7">Belongs to the PDGF/VEGF growth factor family.</text>
</comment>
<evidence type="ECO:0000256" key="1">
    <source>
        <dbReference type="ARBA" id="ARBA00004613"/>
    </source>
</evidence>
<dbReference type="EMBL" id="KQ414638">
    <property type="protein sequence ID" value="KOC66908.1"/>
    <property type="molecule type" value="Genomic_DNA"/>
</dbReference>
<dbReference type="GO" id="GO:0051781">
    <property type="term" value="P:positive regulation of cell division"/>
    <property type="evidence" value="ECO:0007669"/>
    <property type="project" value="UniProtKB-KW"/>
</dbReference>
<dbReference type="PROSITE" id="PS50278">
    <property type="entry name" value="PDGF_2"/>
    <property type="match status" value="1"/>
</dbReference>
<keyword evidence="3" id="KW-0964">Secreted</keyword>
<feature type="region of interest" description="Disordered" evidence="8">
    <location>
        <begin position="39"/>
        <end position="62"/>
    </location>
</feature>
<dbReference type="PANTHER" id="PTHR11633">
    <property type="entry name" value="PLATELET-DERIVED GROWTH FACTOR"/>
    <property type="match status" value="1"/>
</dbReference>
<evidence type="ECO:0000256" key="8">
    <source>
        <dbReference type="SAM" id="MobiDB-lite"/>
    </source>
</evidence>
<dbReference type="OrthoDB" id="8878063at2759"/>
<gene>
    <name evidence="11" type="ORF">WH47_11972</name>
</gene>
<dbReference type="InterPro" id="IPR029034">
    <property type="entry name" value="Cystine-knot_cytokine"/>
</dbReference>
<dbReference type="InterPro" id="IPR000072">
    <property type="entry name" value="PDGF/VEGF_dom"/>
</dbReference>
<feature type="domain" description="Platelet-derived growth factor (PDGF) family profile" evidence="10">
    <location>
        <begin position="107"/>
        <end position="203"/>
    </location>
</feature>
<evidence type="ECO:0000256" key="6">
    <source>
        <dbReference type="ARBA" id="ARBA00023246"/>
    </source>
</evidence>
<evidence type="ECO:0000256" key="5">
    <source>
        <dbReference type="ARBA" id="ARBA00023030"/>
    </source>
</evidence>
<protein>
    <submittedName>
        <fullName evidence="11">Vascular endothelial growth factor A-A</fullName>
    </submittedName>
</protein>
<evidence type="ECO:0000256" key="3">
    <source>
        <dbReference type="ARBA" id="ARBA00022525"/>
    </source>
</evidence>
<dbReference type="AlphaFoldDB" id="A0A0L7R7V1"/>
<dbReference type="Gene3D" id="2.10.90.10">
    <property type="entry name" value="Cystine-knot cytokines"/>
    <property type="match status" value="1"/>
</dbReference>
<dbReference type="Proteomes" id="UP000053825">
    <property type="component" value="Unassembled WGS sequence"/>
</dbReference>
<evidence type="ECO:0000256" key="9">
    <source>
        <dbReference type="SAM" id="SignalP"/>
    </source>
</evidence>
<dbReference type="SUPFAM" id="SSF57501">
    <property type="entry name" value="Cystine-knot cytokines"/>
    <property type="match status" value="1"/>
</dbReference>
<dbReference type="SMART" id="SM00141">
    <property type="entry name" value="PDGF"/>
    <property type="match status" value="1"/>
</dbReference>
<dbReference type="Pfam" id="PF00341">
    <property type="entry name" value="PDGF"/>
    <property type="match status" value="1"/>
</dbReference>
<dbReference type="Pfam" id="PF03128">
    <property type="entry name" value="CXCXC"/>
    <property type="match status" value="1"/>
</dbReference>
<dbReference type="GO" id="GO:0008083">
    <property type="term" value="F:growth factor activity"/>
    <property type="evidence" value="ECO:0007669"/>
    <property type="project" value="UniProtKB-KW"/>
</dbReference>
<name>A0A0L7R7V1_9HYME</name>
<sequence>MPPRLIVQKTIALVILCTLAAVAQDTKFHGDSDGIVFPGPINDRSKATKPAVPPVQPAQSRDRDVEMKSLNVARMLNNADSVDEMLKLFGYTEKQPFAIDVRIGGPEERSNAERPQLAKCMPELQTVPLKQEHDPSTIYIPSCTRIMRCGGCCSHELLSCQPTASETRNFEVFVTSIVEFGRVDKRIVPLEEHTSCVCDCKTKKEDCNEKQTYLPDECMCSCKNVDEEEKCYKNNNTKIWNPNQCACFCRQELECSTGFFFDQNTCRCEQKRKS</sequence>
<keyword evidence="4 9" id="KW-0732">Signal</keyword>
<keyword evidence="12" id="KW-1185">Reference proteome</keyword>
<organism evidence="11 12">
    <name type="scientific">Habropoda laboriosa</name>
    <dbReference type="NCBI Taxonomy" id="597456"/>
    <lineage>
        <taxon>Eukaryota</taxon>
        <taxon>Metazoa</taxon>
        <taxon>Ecdysozoa</taxon>
        <taxon>Arthropoda</taxon>
        <taxon>Hexapoda</taxon>
        <taxon>Insecta</taxon>
        <taxon>Pterygota</taxon>
        <taxon>Neoptera</taxon>
        <taxon>Endopterygota</taxon>
        <taxon>Hymenoptera</taxon>
        <taxon>Apocrita</taxon>
        <taxon>Aculeata</taxon>
        <taxon>Apoidea</taxon>
        <taxon>Anthophila</taxon>
        <taxon>Apidae</taxon>
        <taxon>Habropoda</taxon>
    </lineage>
</organism>
<comment type="subcellular location">
    <subcellularLocation>
        <location evidence="1">Secreted</location>
    </subcellularLocation>
</comment>
<feature type="chain" id="PRO_5005575117" evidence="9">
    <location>
        <begin position="24"/>
        <end position="274"/>
    </location>
</feature>
<feature type="signal peptide" evidence="9">
    <location>
        <begin position="1"/>
        <end position="23"/>
    </location>
</feature>
<dbReference type="GO" id="GO:0005615">
    <property type="term" value="C:extracellular space"/>
    <property type="evidence" value="ECO:0007669"/>
    <property type="project" value="TreeGrafter"/>
</dbReference>
<dbReference type="PANTHER" id="PTHR11633:SF1">
    <property type="entry name" value="LD28763P"/>
    <property type="match status" value="1"/>
</dbReference>
<evidence type="ECO:0000259" key="10">
    <source>
        <dbReference type="PROSITE" id="PS50278"/>
    </source>
</evidence>
<keyword evidence="5 7" id="KW-0339">Growth factor</keyword>
<evidence type="ECO:0000256" key="2">
    <source>
        <dbReference type="ARBA" id="ARBA00006686"/>
    </source>
</evidence>
<keyword evidence="6" id="KW-0497">Mitogen</keyword>
<evidence type="ECO:0000313" key="12">
    <source>
        <dbReference type="Proteomes" id="UP000053825"/>
    </source>
</evidence>
<dbReference type="InterPro" id="IPR004153">
    <property type="entry name" value="CXCXC_repeat"/>
</dbReference>
<evidence type="ECO:0000256" key="7">
    <source>
        <dbReference type="RuleBase" id="RU003818"/>
    </source>
</evidence>
<dbReference type="GO" id="GO:0070851">
    <property type="term" value="F:growth factor receptor binding"/>
    <property type="evidence" value="ECO:0007669"/>
    <property type="project" value="TreeGrafter"/>
</dbReference>
<evidence type="ECO:0000256" key="4">
    <source>
        <dbReference type="ARBA" id="ARBA00022729"/>
    </source>
</evidence>
<proteinExistence type="inferred from homology"/>
<reference evidence="11 12" key="1">
    <citation type="submission" date="2015-07" db="EMBL/GenBank/DDBJ databases">
        <title>The genome of Habropoda laboriosa.</title>
        <authorList>
            <person name="Pan H."/>
            <person name="Kapheim K."/>
        </authorList>
    </citation>
    <scope>NUCLEOTIDE SEQUENCE [LARGE SCALE GENOMIC DNA]</scope>
    <source>
        <strain evidence="11">0110345459</strain>
    </source>
</reference>
<accession>A0A0L7R7V1</accession>
<dbReference type="GO" id="GO:0008284">
    <property type="term" value="P:positive regulation of cell population proliferation"/>
    <property type="evidence" value="ECO:0007669"/>
    <property type="project" value="TreeGrafter"/>
</dbReference>
<evidence type="ECO:0000313" key="11">
    <source>
        <dbReference type="EMBL" id="KOC66908.1"/>
    </source>
</evidence>
<dbReference type="STRING" id="597456.A0A0L7R7V1"/>